<protein>
    <recommendedName>
        <fullName evidence="2">Thiol:disulfide interchange protein DsbD N-terminal domain-containing protein</fullName>
    </recommendedName>
</protein>
<dbReference type="EMBL" id="JAELVR010000004">
    <property type="protein sequence ID" value="MBJ6371261.1"/>
    <property type="molecule type" value="Genomic_DNA"/>
</dbReference>
<feature type="signal peptide" evidence="1">
    <location>
        <begin position="1"/>
        <end position="24"/>
    </location>
</feature>
<dbReference type="RefSeq" id="WP_199024121.1">
    <property type="nucleotide sequence ID" value="NZ_JAELVR010000004.1"/>
</dbReference>
<gene>
    <name evidence="3" type="ORF">JF290_06950</name>
</gene>
<dbReference type="InterPro" id="IPR028250">
    <property type="entry name" value="DsbDN"/>
</dbReference>
<keyword evidence="1" id="KW-0732">Signal</keyword>
<reference evidence="3" key="1">
    <citation type="submission" date="2020-12" db="EMBL/GenBank/DDBJ databases">
        <title>Sedimentitalea sp. nov., isolated from sand in Incheon.</title>
        <authorList>
            <person name="Kim W."/>
        </authorList>
    </citation>
    <scope>NUCLEOTIDE SEQUENCE</scope>
    <source>
        <strain evidence="3">CAU 1593</strain>
    </source>
</reference>
<evidence type="ECO:0000256" key="1">
    <source>
        <dbReference type="SAM" id="SignalP"/>
    </source>
</evidence>
<keyword evidence="4" id="KW-1185">Reference proteome</keyword>
<comment type="caution">
    <text evidence="3">The sequence shown here is derived from an EMBL/GenBank/DDBJ whole genome shotgun (WGS) entry which is preliminary data.</text>
</comment>
<proteinExistence type="predicted"/>
<evidence type="ECO:0000313" key="4">
    <source>
        <dbReference type="Proteomes" id="UP000619079"/>
    </source>
</evidence>
<feature type="chain" id="PRO_5035255909" description="Thiol:disulfide interchange protein DsbD N-terminal domain-containing protein" evidence="1">
    <location>
        <begin position="25"/>
        <end position="271"/>
    </location>
</feature>
<name>A0A8J7LZM1_9RHOB</name>
<evidence type="ECO:0000313" key="3">
    <source>
        <dbReference type="EMBL" id="MBJ6371261.1"/>
    </source>
</evidence>
<evidence type="ECO:0000259" key="2">
    <source>
        <dbReference type="Pfam" id="PF11412"/>
    </source>
</evidence>
<sequence>MMNRIAALLAVVAAVSLSPTGLRAQVAMDDLVRVHVLDGGQTGSGTYMSALRLVLSDGWKTYWRAPGDAGIPPQFDWSGSSNIGKVSYHWPTPHVFDQNGVQSIGYDRQLVLPVEVTPRDPSQPVRLKGTVEIGLCKDVCIPGTLTVDHTLDAKAGRHPAIAAAMAQRPYSRGEAGVSAATCRLSPTSDGMRIEARITMPSSGGTEVAVIEPGSALIWASPAETRRQGNVLFAASDLVHVKNGPLALDRSAIRITVLGKRHAVDIVGCSPG</sequence>
<dbReference type="Pfam" id="PF11412">
    <property type="entry name" value="DsbD_N"/>
    <property type="match status" value="1"/>
</dbReference>
<dbReference type="Proteomes" id="UP000619079">
    <property type="component" value="Unassembled WGS sequence"/>
</dbReference>
<organism evidence="3 4">
    <name type="scientific">Sedimentitalea arenosa</name>
    <dbReference type="NCBI Taxonomy" id="2798803"/>
    <lineage>
        <taxon>Bacteria</taxon>
        <taxon>Pseudomonadati</taxon>
        <taxon>Pseudomonadota</taxon>
        <taxon>Alphaproteobacteria</taxon>
        <taxon>Rhodobacterales</taxon>
        <taxon>Paracoccaceae</taxon>
        <taxon>Sedimentitalea</taxon>
    </lineage>
</organism>
<feature type="domain" description="Thiol:disulfide interchange protein DsbD N-terminal" evidence="2">
    <location>
        <begin position="50"/>
        <end position="144"/>
    </location>
</feature>
<dbReference type="AlphaFoldDB" id="A0A8J7LZM1"/>
<accession>A0A8J7LZM1</accession>